<dbReference type="EMBL" id="BJXA01000027">
    <property type="protein sequence ID" value="GEM39657.1"/>
    <property type="molecule type" value="Genomic_DNA"/>
</dbReference>
<reference evidence="1 2" key="1">
    <citation type="submission" date="2019-07" db="EMBL/GenBank/DDBJ databases">
        <title>Whole genome shotgun sequence of Nocardia ninae NBRC 108245.</title>
        <authorList>
            <person name="Hosoyama A."/>
            <person name="Uohara A."/>
            <person name="Ohji S."/>
            <person name="Ichikawa N."/>
        </authorList>
    </citation>
    <scope>NUCLEOTIDE SEQUENCE [LARGE SCALE GENOMIC DNA]</scope>
    <source>
        <strain evidence="1 2">NBRC 108245</strain>
    </source>
</reference>
<protein>
    <submittedName>
        <fullName evidence="1">Uncharacterized protein</fullName>
    </submittedName>
</protein>
<keyword evidence="2" id="KW-1185">Reference proteome</keyword>
<evidence type="ECO:0000313" key="1">
    <source>
        <dbReference type="EMBL" id="GEM39657.1"/>
    </source>
</evidence>
<comment type="caution">
    <text evidence="1">The sequence shown here is derived from an EMBL/GenBank/DDBJ whole genome shotgun (WGS) entry which is preliminary data.</text>
</comment>
<accession>A0A511MHU9</accession>
<dbReference type="AlphaFoldDB" id="A0A511MHU9"/>
<organism evidence="1 2">
    <name type="scientific">Nocardia ninae NBRC 108245</name>
    <dbReference type="NCBI Taxonomy" id="1210091"/>
    <lineage>
        <taxon>Bacteria</taxon>
        <taxon>Bacillati</taxon>
        <taxon>Actinomycetota</taxon>
        <taxon>Actinomycetes</taxon>
        <taxon>Mycobacteriales</taxon>
        <taxon>Nocardiaceae</taxon>
        <taxon>Nocardia</taxon>
    </lineage>
</organism>
<name>A0A511MHU9_9NOCA</name>
<sequence length="51" mass="5097">MVIQHAPGFALTLFTGVAALAALGAPPIILLMLPTVGAGAMLATILRDPVT</sequence>
<dbReference type="RefSeq" id="WP_159080708.1">
    <property type="nucleotide sequence ID" value="NZ_BJXA01000027.1"/>
</dbReference>
<gene>
    <name evidence="1" type="ORF">NN4_41760</name>
</gene>
<evidence type="ECO:0000313" key="2">
    <source>
        <dbReference type="Proteomes" id="UP000321424"/>
    </source>
</evidence>
<dbReference type="Proteomes" id="UP000321424">
    <property type="component" value="Unassembled WGS sequence"/>
</dbReference>
<proteinExistence type="predicted"/>